<dbReference type="EMBL" id="LAZR01003725">
    <property type="protein sequence ID" value="KKN15309.1"/>
    <property type="molecule type" value="Genomic_DNA"/>
</dbReference>
<proteinExistence type="predicted"/>
<accession>A0A0F9NBG8</accession>
<comment type="caution">
    <text evidence="1">The sequence shown here is derived from an EMBL/GenBank/DDBJ whole genome shotgun (WGS) entry which is preliminary data.</text>
</comment>
<name>A0A0F9NBG8_9ZZZZ</name>
<reference evidence="1" key="1">
    <citation type="journal article" date="2015" name="Nature">
        <title>Complex archaea that bridge the gap between prokaryotes and eukaryotes.</title>
        <authorList>
            <person name="Spang A."/>
            <person name="Saw J.H."/>
            <person name="Jorgensen S.L."/>
            <person name="Zaremba-Niedzwiedzka K."/>
            <person name="Martijn J."/>
            <person name="Lind A.E."/>
            <person name="van Eijk R."/>
            <person name="Schleper C."/>
            <person name="Guy L."/>
            <person name="Ettema T.J."/>
        </authorList>
    </citation>
    <scope>NUCLEOTIDE SEQUENCE</scope>
</reference>
<evidence type="ECO:0000313" key="1">
    <source>
        <dbReference type="EMBL" id="KKN15309.1"/>
    </source>
</evidence>
<protein>
    <submittedName>
        <fullName evidence="1">Uncharacterized protein</fullName>
    </submittedName>
</protein>
<organism evidence="1">
    <name type="scientific">marine sediment metagenome</name>
    <dbReference type="NCBI Taxonomy" id="412755"/>
    <lineage>
        <taxon>unclassified sequences</taxon>
        <taxon>metagenomes</taxon>
        <taxon>ecological metagenomes</taxon>
    </lineage>
</organism>
<sequence length="91" mass="10415">MNVNAGEVCEVCGSPAAWHSSTPDKPPQHFLCTPHSNAWARFTSAYHNWYGYVRPGTRVNRARWEETFEQFLVEYQGTVSTWIRSGEPVEP</sequence>
<dbReference type="AlphaFoldDB" id="A0A0F9NBG8"/>
<gene>
    <name evidence="1" type="ORF">LCGC14_0987300</name>
</gene>